<dbReference type="PROSITE" id="PS51468">
    <property type="entry name" value="VIT"/>
    <property type="match status" value="1"/>
</dbReference>
<dbReference type="InterPro" id="IPR013694">
    <property type="entry name" value="VIT"/>
</dbReference>
<evidence type="ECO:0008006" key="4">
    <source>
        <dbReference type="Google" id="ProtNLM"/>
    </source>
</evidence>
<gene>
    <name evidence="3" type="ORF">LCGC14_2150140</name>
</gene>
<dbReference type="InterPro" id="IPR036465">
    <property type="entry name" value="vWFA_dom_sf"/>
</dbReference>
<dbReference type="PROSITE" id="PS50234">
    <property type="entry name" value="VWFA"/>
    <property type="match status" value="1"/>
</dbReference>
<proteinExistence type="predicted"/>
<protein>
    <recommendedName>
        <fullName evidence="4">VWFA domain-containing protein</fullName>
    </recommendedName>
</protein>
<feature type="domain" description="VIT" evidence="2">
    <location>
        <begin position="26"/>
        <end position="154"/>
    </location>
</feature>
<dbReference type="Gene3D" id="3.40.50.410">
    <property type="entry name" value="von Willebrand factor, type A domain"/>
    <property type="match status" value="1"/>
</dbReference>
<dbReference type="AlphaFoldDB" id="A0A0F9GS48"/>
<feature type="domain" description="VWFA" evidence="1">
    <location>
        <begin position="276"/>
        <end position="452"/>
    </location>
</feature>
<dbReference type="Pfam" id="PF00092">
    <property type="entry name" value="VWA"/>
    <property type="match status" value="1"/>
</dbReference>
<accession>A0A0F9GS48</accession>
<evidence type="ECO:0000259" key="2">
    <source>
        <dbReference type="PROSITE" id="PS51468"/>
    </source>
</evidence>
<name>A0A0F9GS48_9ZZZZ</name>
<feature type="non-terminal residue" evidence="3">
    <location>
        <position position="607"/>
    </location>
</feature>
<dbReference type="EMBL" id="LAZR01027376">
    <property type="protein sequence ID" value="KKL65922.1"/>
    <property type="molecule type" value="Genomic_DNA"/>
</dbReference>
<dbReference type="PANTHER" id="PTHR45737">
    <property type="entry name" value="VON WILLEBRAND FACTOR A DOMAIN-CONTAINING PROTEIN 5A"/>
    <property type="match status" value="1"/>
</dbReference>
<evidence type="ECO:0000313" key="3">
    <source>
        <dbReference type="EMBL" id="KKL65922.1"/>
    </source>
</evidence>
<comment type="caution">
    <text evidence="3">The sequence shown here is derived from an EMBL/GenBank/DDBJ whole genome shotgun (WGS) entry which is preliminary data.</text>
</comment>
<sequence length="607" mass="67149">MRLKTIVLAAALAMLGMGQAVLADGMIVPVRPGAPIRGDWSVKYHHVKITVRDQVASVHIDQAFENHGRRDMEVEYLFPIPPGAAIDSMTMLVDGKELPGKMLEAKEARRIYESIVRKKKDPALLEYMGYGLYRTRAFPLQRGRPASVVVTYTTVCRKDYDLVEVFYPLNTEKYSAKKVKDVKVTVDIKAKADITAVYSPTHDLEVKRKDPRRVLVTYHVKDALPDTDFQVYYKAADEKIGATVLSHRPKGKDDGYFLVLVSPNPKLGAAHVASKDLVIVLDHSGSMAQHEKMSQAKEALRQVLGSMGEEDRFNVVPFCDSVDKIFPALVDANKKNIAEAVDVLDRLNPSGGTNISEAIDTAMGLFEEGDRPGYILFLTDGIPTVGERDEAAIIKASKKANVHKVRLFALGVGYDVNVRLVDKLVLANRGASDFVKPKEPLEIKVSNLYNKIKSPVMTDVAVGFGGIRTTMTYPRELPDLFDGDQIIMVGRYAKGGRTKLTVSGRLGGRKQTFGYKSVLVGHSETNRNKFVERLWAVRRIGFLLDEIQLNGKTKEVVDEVVKLSKTYGIMTPYTSFLADETVALHAKAGLRRRGGRAADRLANTVSG</sequence>
<dbReference type="Pfam" id="PF08487">
    <property type="entry name" value="VIT"/>
    <property type="match status" value="1"/>
</dbReference>
<dbReference type="InterPro" id="IPR002035">
    <property type="entry name" value="VWF_A"/>
</dbReference>
<reference evidence="3" key="1">
    <citation type="journal article" date="2015" name="Nature">
        <title>Complex archaea that bridge the gap between prokaryotes and eukaryotes.</title>
        <authorList>
            <person name="Spang A."/>
            <person name="Saw J.H."/>
            <person name="Jorgensen S.L."/>
            <person name="Zaremba-Niedzwiedzka K."/>
            <person name="Martijn J."/>
            <person name="Lind A.E."/>
            <person name="van Eijk R."/>
            <person name="Schleper C."/>
            <person name="Guy L."/>
            <person name="Ettema T.J."/>
        </authorList>
    </citation>
    <scope>NUCLEOTIDE SEQUENCE</scope>
</reference>
<dbReference type="PANTHER" id="PTHR45737:SF6">
    <property type="entry name" value="VON WILLEBRAND FACTOR A DOMAIN-CONTAINING PROTEIN 5A"/>
    <property type="match status" value="1"/>
</dbReference>
<evidence type="ECO:0000259" key="1">
    <source>
        <dbReference type="PROSITE" id="PS50234"/>
    </source>
</evidence>
<dbReference type="SMART" id="SM00327">
    <property type="entry name" value="VWA"/>
    <property type="match status" value="1"/>
</dbReference>
<organism evidence="3">
    <name type="scientific">marine sediment metagenome</name>
    <dbReference type="NCBI Taxonomy" id="412755"/>
    <lineage>
        <taxon>unclassified sequences</taxon>
        <taxon>metagenomes</taxon>
        <taxon>ecological metagenomes</taxon>
    </lineage>
</organism>
<dbReference type="SUPFAM" id="SSF53300">
    <property type="entry name" value="vWA-like"/>
    <property type="match status" value="1"/>
</dbReference>